<gene>
    <name evidence="1" type="ORF">CWR43_05640</name>
</gene>
<dbReference type="Proteomes" id="UP000232164">
    <property type="component" value="Unassembled WGS sequence"/>
</dbReference>
<evidence type="ECO:0000313" key="1">
    <source>
        <dbReference type="EMBL" id="PKA45261.1"/>
    </source>
</evidence>
<comment type="caution">
    <text evidence="1">The sequence shown here is derived from an EMBL/GenBank/DDBJ whole genome shotgun (WGS) entry which is preliminary data.</text>
</comment>
<protein>
    <submittedName>
        <fullName evidence="1">Uncharacterized protein</fullName>
    </submittedName>
</protein>
<dbReference type="RefSeq" id="WP_027509240.1">
    <property type="nucleotide sequence ID" value="NZ_CP104144.1"/>
</dbReference>
<reference evidence="1 2" key="1">
    <citation type="submission" date="2017-11" db="EMBL/GenBank/DDBJ databases">
        <authorList>
            <person name="Han C.G."/>
        </authorList>
    </citation>
    <scope>NUCLEOTIDE SEQUENCE [LARGE SCALE GENOMIC DNA]</scope>
    <source>
        <strain evidence="1 2">HCNT1</strain>
    </source>
</reference>
<organism evidence="1 2">
    <name type="scientific">Rhizobium sullae</name>
    <name type="common">Rhizobium hedysari</name>
    <dbReference type="NCBI Taxonomy" id="50338"/>
    <lineage>
        <taxon>Bacteria</taxon>
        <taxon>Pseudomonadati</taxon>
        <taxon>Pseudomonadota</taxon>
        <taxon>Alphaproteobacteria</taxon>
        <taxon>Hyphomicrobiales</taxon>
        <taxon>Rhizobiaceae</taxon>
        <taxon>Rhizobium/Agrobacterium group</taxon>
        <taxon>Rhizobium</taxon>
    </lineage>
</organism>
<sequence>MTDVWQSHMVDLISRIVGEERIVDEFLFSFIHDSEMAWILPGVEPTGWLVNIPVSSRRTCTVARGDVSEFPCVAFIITRY</sequence>
<proteinExistence type="predicted"/>
<name>A0A2N0DGM7_RHISU</name>
<reference evidence="1 2" key="2">
    <citation type="submission" date="2017-12" db="EMBL/GenBank/DDBJ databases">
        <title>Genome sequence of Rhizobium sullae HCNT1 isolated from Sulla coronaria nodules and featuring peculiar denitrification phenotypes.</title>
        <authorList>
            <person name="De Diego-Diaz B."/>
            <person name="Treu L."/>
            <person name="Campanaro S."/>
            <person name="Da Silva Duarte V."/>
            <person name="Basaglia M."/>
            <person name="Favaro L."/>
            <person name="Casella S."/>
            <person name="Squartini A."/>
        </authorList>
    </citation>
    <scope>NUCLEOTIDE SEQUENCE [LARGE SCALE GENOMIC DNA]</scope>
    <source>
        <strain evidence="1 2">HCNT1</strain>
    </source>
</reference>
<dbReference type="EMBL" id="PIQN01000003">
    <property type="protein sequence ID" value="PKA45261.1"/>
    <property type="molecule type" value="Genomic_DNA"/>
</dbReference>
<dbReference type="AlphaFoldDB" id="A0A2N0DGM7"/>
<accession>A0A2N0DGM7</accession>
<dbReference type="STRING" id="1041146.GCA_000427985_05281"/>
<evidence type="ECO:0000313" key="2">
    <source>
        <dbReference type="Proteomes" id="UP000232164"/>
    </source>
</evidence>